<organism evidence="2">
    <name type="scientific">Corydalis conspersa</name>
    <dbReference type="NCBI Taxonomy" id="2182691"/>
    <lineage>
        <taxon>Eukaryota</taxon>
        <taxon>Viridiplantae</taxon>
        <taxon>Streptophyta</taxon>
        <taxon>Embryophyta</taxon>
        <taxon>Tracheophyta</taxon>
        <taxon>Spermatophyta</taxon>
        <taxon>Magnoliopsida</taxon>
        <taxon>Ranunculales</taxon>
        <taxon>Papaveraceae</taxon>
        <taxon>Fumarioideae</taxon>
        <taxon>Corydalis</taxon>
    </lineage>
</organism>
<feature type="transmembrane region" description="Helical" evidence="1">
    <location>
        <begin position="96"/>
        <end position="115"/>
    </location>
</feature>
<name>A0A6G8J3K2_9MAGN</name>
<gene>
    <name evidence="2" type="primary">ORF154</name>
</gene>
<proteinExistence type="predicted"/>
<keyword evidence="2" id="KW-0150">Chloroplast</keyword>
<geneLocation type="chloroplast" evidence="2"/>
<evidence type="ECO:0000256" key="1">
    <source>
        <dbReference type="SAM" id="Phobius"/>
    </source>
</evidence>
<keyword evidence="1" id="KW-0472">Membrane</keyword>
<feature type="transmembrane region" description="Helical" evidence="1">
    <location>
        <begin position="12"/>
        <end position="32"/>
    </location>
</feature>
<sequence length="154" mass="18535">MNHFHSLTQGVIVMFKLFQLATLVRFCIWLALRFCMEIPNVDHFFQLGKNPRLALKVLIRFKIKITQKTWLKLFDFLYIKYLKYLYSRGLHSEKEWVYSVVKWLIALCLGFFAVFEILLELYIVFYIMICFIGFVWGLISFFIGLIRWSLHPFG</sequence>
<feature type="transmembrane region" description="Helical" evidence="1">
    <location>
        <begin position="121"/>
        <end position="146"/>
    </location>
</feature>
<protein>
    <submittedName>
        <fullName evidence="2">Uncharacterized protein</fullName>
    </submittedName>
</protein>
<keyword evidence="1" id="KW-0812">Transmembrane</keyword>
<accession>A0A6G8J3K2</accession>
<keyword evidence="1" id="KW-1133">Transmembrane helix</keyword>
<dbReference type="RefSeq" id="YP_009758183.1">
    <property type="nucleotide sequence ID" value="NC_047208.1"/>
</dbReference>
<evidence type="ECO:0000313" key="2">
    <source>
        <dbReference type="EMBL" id="QIM61595.1"/>
    </source>
</evidence>
<keyword evidence="2" id="KW-0934">Plastid</keyword>
<reference evidence="2" key="1">
    <citation type="submission" date="2019-12" db="EMBL/GenBank/DDBJ databases">
        <authorList>
            <person name="Wu J."/>
            <person name="Lin P."/>
            <person name="Guo Y."/>
        </authorList>
    </citation>
    <scope>NUCLEOTIDE SEQUENCE</scope>
</reference>
<dbReference type="EMBL" id="MN843953">
    <property type="protein sequence ID" value="QIM61595.1"/>
    <property type="molecule type" value="Genomic_DNA"/>
</dbReference>
<dbReference type="AlphaFoldDB" id="A0A6G8J3K2"/>
<dbReference type="GeneID" id="54591076"/>